<dbReference type="InterPro" id="IPR001867">
    <property type="entry name" value="OmpR/PhoB-type_DNA-bd"/>
</dbReference>
<dbReference type="CDD" id="cd15831">
    <property type="entry name" value="BTAD"/>
    <property type="match status" value="1"/>
</dbReference>
<dbReference type="GO" id="GO:0006355">
    <property type="term" value="P:regulation of DNA-templated transcription"/>
    <property type="evidence" value="ECO:0007669"/>
    <property type="project" value="InterPro"/>
</dbReference>
<dbReference type="PROSITE" id="PS51755">
    <property type="entry name" value="OMPR_PHOB"/>
    <property type="match status" value="1"/>
</dbReference>
<keyword evidence="3 5" id="KW-0238">DNA-binding</keyword>
<dbReference type="KEGG" id="psuu:Psuf_054650"/>
<organism evidence="8 9">
    <name type="scientific">Phytohabitans suffuscus</name>
    <dbReference type="NCBI Taxonomy" id="624315"/>
    <lineage>
        <taxon>Bacteria</taxon>
        <taxon>Bacillati</taxon>
        <taxon>Actinomycetota</taxon>
        <taxon>Actinomycetes</taxon>
        <taxon>Micromonosporales</taxon>
        <taxon>Micromonosporaceae</taxon>
    </lineage>
</organism>
<dbReference type="SMART" id="SM00862">
    <property type="entry name" value="Trans_reg_C"/>
    <property type="match status" value="1"/>
</dbReference>
<evidence type="ECO:0000256" key="1">
    <source>
        <dbReference type="ARBA" id="ARBA00005820"/>
    </source>
</evidence>
<dbReference type="PANTHER" id="PTHR35807:SF1">
    <property type="entry name" value="TRANSCRIPTIONAL REGULATOR REDD"/>
    <property type="match status" value="1"/>
</dbReference>
<dbReference type="Proteomes" id="UP000503011">
    <property type="component" value="Chromosome"/>
</dbReference>
<dbReference type="InterPro" id="IPR011990">
    <property type="entry name" value="TPR-like_helical_dom_sf"/>
</dbReference>
<dbReference type="GO" id="GO:0000160">
    <property type="term" value="P:phosphorelay signal transduction system"/>
    <property type="evidence" value="ECO:0007669"/>
    <property type="project" value="InterPro"/>
</dbReference>
<keyword evidence="9" id="KW-1185">Reference proteome</keyword>
<reference evidence="8 9" key="2">
    <citation type="submission" date="2020-03" db="EMBL/GenBank/DDBJ databases">
        <authorList>
            <person name="Ichikawa N."/>
            <person name="Kimura A."/>
            <person name="Kitahashi Y."/>
            <person name="Uohara A."/>
        </authorList>
    </citation>
    <scope>NUCLEOTIDE SEQUENCE [LARGE SCALE GENOMIC DNA]</scope>
    <source>
        <strain evidence="8 9">NBRC 105367</strain>
    </source>
</reference>
<evidence type="ECO:0000256" key="3">
    <source>
        <dbReference type="ARBA" id="ARBA00023125"/>
    </source>
</evidence>
<dbReference type="GO" id="GO:0003677">
    <property type="term" value="F:DNA binding"/>
    <property type="evidence" value="ECO:0007669"/>
    <property type="project" value="UniProtKB-UniRule"/>
</dbReference>
<proteinExistence type="inferred from homology"/>
<evidence type="ECO:0000313" key="8">
    <source>
        <dbReference type="EMBL" id="BCB88152.1"/>
    </source>
</evidence>
<reference evidence="8 9" key="1">
    <citation type="submission" date="2020-03" db="EMBL/GenBank/DDBJ databases">
        <title>Whole genome shotgun sequence of Phytohabitans suffuscus NBRC 105367.</title>
        <authorList>
            <person name="Komaki H."/>
            <person name="Tamura T."/>
        </authorList>
    </citation>
    <scope>NUCLEOTIDE SEQUENCE [LARGE SCALE GENOMIC DNA]</scope>
    <source>
        <strain evidence="8 9">NBRC 105367</strain>
    </source>
</reference>
<dbReference type="PANTHER" id="PTHR35807">
    <property type="entry name" value="TRANSCRIPTIONAL REGULATOR REDD-RELATED"/>
    <property type="match status" value="1"/>
</dbReference>
<dbReference type="InterPro" id="IPR005158">
    <property type="entry name" value="BTAD"/>
</dbReference>
<dbReference type="AlphaFoldDB" id="A0A6F8YPV5"/>
<dbReference type="SUPFAM" id="SSF48452">
    <property type="entry name" value="TPR-like"/>
    <property type="match status" value="1"/>
</dbReference>
<gene>
    <name evidence="8" type="ORF">Psuf_054650</name>
</gene>
<dbReference type="InterPro" id="IPR051677">
    <property type="entry name" value="AfsR-DnrI-RedD_regulator"/>
</dbReference>
<evidence type="ECO:0000256" key="4">
    <source>
        <dbReference type="ARBA" id="ARBA00023163"/>
    </source>
</evidence>
<name>A0A6F8YPV5_9ACTN</name>
<feature type="region of interest" description="Disordered" evidence="6">
    <location>
        <begin position="257"/>
        <end position="289"/>
    </location>
</feature>
<feature type="DNA-binding region" description="OmpR/PhoB-type" evidence="5">
    <location>
        <begin position="1"/>
        <end position="97"/>
    </location>
</feature>
<protein>
    <recommendedName>
        <fullName evidence="7">OmpR/PhoB-type domain-containing protein</fullName>
    </recommendedName>
</protein>
<feature type="domain" description="OmpR/PhoB-type" evidence="7">
    <location>
        <begin position="1"/>
        <end position="97"/>
    </location>
</feature>
<keyword evidence="2" id="KW-0805">Transcription regulation</keyword>
<evidence type="ECO:0000256" key="6">
    <source>
        <dbReference type="SAM" id="MobiDB-lite"/>
    </source>
</evidence>
<dbReference type="RefSeq" id="WP_173159457.1">
    <property type="nucleotide sequence ID" value="NZ_AP022871.1"/>
</dbReference>
<dbReference type="Gene3D" id="1.10.10.10">
    <property type="entry name" value="Winged helix-like DNA-binding domain superfamily/Winged helix DNA-binding domain"/>
    <property type="match status" value="1"/>
</dbReference>
<dbReference type="Gene3D" id="1.25.40.10">
    <property type="entry name" value="Tetratricopeptide repeat domain"/>
    <property type="match status" value="1"/>
</dbReference>
<dbReference type="Pfam" id="PF03704">
    <property type="entry name" value="BTAD"/>
    <property type="match status" value="1"/>
</dbReference>
<dbReference type="InterPro" id="IPR016032">
    <property type="entry name" value="Sig_transdc_resp-reg_C-effctor"/>
</dbReference>
<dbReference type="Pfam" id="PF00486">
    <property type="entry name" value="Trans_reg_C"/>
    <property type="match status" value="1"/>
</dbReference>
<dbReference type="InterPro" id="IPR036388">
    <property type="entry name" value="WH-like_DNA-bd_sf"/>
</dbReference>
<dbReference type="SUPFAM" id="SSF46894">
    <property type="entry name" value="C-terminal effector domain of the bipartite response regulators"/>
    <property type="match status" value="1"/>
</dbReference>
<dbReference type="SMART" id="SM01043">
    <property type="entry name" value="BTAD"/>
    <property type="match status" value="1"/>
</dbReference>
<keyword evidence="4" id="KW-0804">Transcription</keyword>
<sequence length="305" mass="32709">MGVGLRFQVLGPVSVYDADVLVALGGPKPRLLLAALLASPGRVVAAERLIDIVWGDSPPSACRALVQTYVSGLRKALGRRGTAAVIVTKAPGYLVQVGADELDSLVFERLIEKGATAARALDHAGTVEALRRAEALWCGDPFGGVESAALASAARRLTELRLSATEQRIAAQLELGHDDEVLAELTALVAAYPMRERLRAHLMVALFRRGRRADALDAYREGRAVLVDQLGIDPGPDLQRTHEAILRADPAVCRPSVSATSRGWARPDLPPAPTHVSSSPGTRRSACRRTRRSACRRSCPPCRRT</sequence>
<accession>A0A6F8YPV5</accession>
<comment type="similarity">
    <text evidence="1">Belongs to the AfsR/DnrI/RedD regulatory family.</text>
</comment>
<dbReference type="EMBL" id="AP022871">
    <property type="protein sequence ID" value="BCB88152.1"/>
    <property type="molecule type" value="Genomic_DNA"/>
</dbReference>
<evidence type="ECO:0000313" key="9">
    <source>
        <dbReference type="Proteomes" id="UP000503011"/>
    </source>
</evidence>
<evidence type="ECO:0000259" key="7">
    <source>
        <dbReference type="PROSITE" id="PS51755"/>
    </source>
</evidence>
<evidence type="ECO:0000256" key="5">
    <source>
        <dbReference type="PROSITE-ProRule" id="PRU01091"/>
    </source>
</evidence>
<evidence type="ECO:0000256" key="2">
    <source>
        <dbReference type="ARBA" id="ARBA00023015"/>
    </source>
</evidence>